<feature type="region of interest" description="Disordered" evidence="1">
    <location>
        <begin position="167"/>
        <end position="216"/>
    </location>
</feature>
<dbReference type="Proteomes" id="UP000826195">
    <property type="component" value="Unassembled WGS sequence"/>
</dbReference>
<proteinExistence type="predicted"/>
<dbReference type="AlphaFoldDB" id="A0AAV7IP74"/>
<reference evidence="2 3" key="1">
    <citation type="journal article" date="2021" name="J. Hered.">
        <title>A chromosome-level genome assembly of the parasitoid wasp, Cotesia glomerata (Hymenoptera: Braconidae).</title>
        <authorList>
            <person name="Pinto B.J."/>
            <person name="Weis J.J."/>
            <person name="Gamble T."/>
            <person name="Ode P.J."/>
            <person name="Paul R."/>
            <person name="Zaspel J.M."/>
        </authorList>
    </citation>
    <scope>NUCLEOTIDE SEQUENCE [LARGE SCALE GENOMIC DNA]</scope>
    <source>
        <strain evidence="2">CgM1</strain>
    </source>
</reference>
<sequence length="293" mass="33796">MDYVIDYNGYYTDNNALGTSYPLNHLSELSASFLETYQKYTEPAYGIDWSAGYISAQHARELIIETLEKSNRIYIQYEKSRTYLERFTGKYYGNMFILENMNFQMPTKFFAKACSHHKNRETNHCSLRNALVCTLWLTNQTLLSRIVNQGQNQGQIEAQVQTSEALEQEERSSALNLKNTDQHKKLRKSLKSSENIVTEKPRSSEKRKNARSEMTGEEFEDLVDLVINDVVESPDSDNSVMSDSNDEDDDISDDKIMRQSEMIDALINDEEIFGQFNDDIDAILKSRGVHDKL</sequence>
<feature type="compositionally biased region" description="Basic and acidic residues" evidence="1">
    <location>
        <begin position="197"/>
        <end position="211"/>
    </location>
</feature>
<evidence type="ECO:0000256" key="1">
    <source>
        <dbReference type="SAM" id="MobiDB-lite"/>
    </source>
</evidence>
<comment type="caution">
    <text evidence="2">The sequence shown here is derived from an EMBL/GenBank/DDBJ whole genome shotgun (WGS) entry which is preliminary data.</text>
</comment>
<dbReference type="EMBL" id="JAHXZJ010001119">
    <property type="protein sequence ID" value="KAH0554982.1"/>
    <property type="molecule type" value="Genomic_DNA"/>
</dbReference>
<accession>A0AAV7IP74</accession>
<gene>
    <name evidence="2" type="ORF">KQX54_014300</name>
</gene>
<protein>
    <submittedName>
        <fullName evidence="2">Uncharacterized protein</fullName>
    </submittedName>
</protein>
<evidence type="ECO:0000313" key="2">
    <source>
        <dbReference type="EMBL" id="KAH0554982.1"/>
    </source>
</evidence>
<keyword evidence="3" id="KW-1185">Reference proteome</keyword>
<name>A0AAV7IP74_COTGL</name>
<feature type="region of interest" description="Disordered" evidence="1">
    <location>
        <begin position="233"/>
        <end position="255"/>
    </location>
</feature>
<organism evidence="2 3">
    <name type="scientific">Cotesia glomerata</name>
    <name type="common">Lepidopteran parasitic wasp</name>
    <name type="synonym">Apanteles glomeratus</name>
    <dbReference type="NCBI Taxonomy" id="32391"/>
    <lineage>
        <taxon>Eukaryota</taxon>
        <taxon>Metazoa</taxon>
        <taxon>Ecdysozoa</taxon>
        <taxon>Arthropoda</taxon>
        <taxon>Hexapoda</taxon>
        <taxon>Insecta</taxon>
        <taxon>Pterygota</taxon>
        <taxon>Neoptera</taxon>
        <taxon>Endopterygota</taxon>
        <taxon>Hymenoptera</taxon>
        <taxon>Apocrita</taxon>
        <taxon>Ichneumonoidea</taxon>
        <taxon>Braconidae</taxon>
        <taxon>Microgastrinae</taxon>
        <taxon>Cotesia</taxon>
    </lineage>
</organism>
<evidence type="ECO:0000313" key="3">
    <source>
        <dbReference type="Proteomes" id="UP000826195"/>
    </source>
</evidence>